<dbReference type="PANTHER" id="PTHR42981">
    <property type="entry name" value="PYRUVATE DEHYDROGENASE [UBIQUINONE]"/>
    <property type="match status" value="1"/>
</dbReference>
<dbReference type="InterPro" id="IPR011766">
    <property type="entry name" value="TPP_enzyme_TPP-bd"/>
</dbReference>
<evidence type="ECO:0000256" key="2">
    <source>
        <dbReference type="ARBA" id="ARBA00023052"/>
    </source>
</evidence>
<dbReference type="Pfam" id="PF00205">
    <property type="entry name" value="TPP_enzyme_M"/>
    <property type="match status" value="1"/>
</dbReference>
<comment type="similarity">
    <text evidence="1 3">Belongs to the TPP enzyme family.</text>
</comment>
<evidence type="ECO:0000313" key="8">
    <source>
        <dbReference type="Proteomes" id="UP000297597"/>
    </source>
</evidence>
<comment type="caution">
    <text evidence="7">The sequence shown here is derived from an EMBL/GenBank/DDBJ whole genome shotgun (WGS) entry which is preliminary data.</text>
</comment>
<feature type="domain" description="Thiamine pyrophosphate enzyme central" evidence="4">
    <location>
        <begin position="194"/>
        <end position="300"/>
    </location>
</feature>
<organism evidence="7 8">
    <name type="scientific">Pelotomaculum propionicicum</name>
    <dbReference type="NCBI Taxonomy" id="258475"/>
    <lineage>
        <taxon>Bacteria</taxon>
        <taxon>Bacillati</taxon>
        <taxon>Bacillota</taxon>
        <taxon>Clostridia</taxon>
        <taxon>Eubacteriales</taxon>
        <taxon>Desulfotomaculaceae</taxon>
        <taxon>Pelotomaculum</taxon>
    </lineage>
</organism>
<feature type="domain" description="Thiamine pyrophosphate enzyme TPP-binding" evidence="5">
    <location>
        <begin position="376"/>
        <end position="521"/>
    </location>
</feature>
<evidence type="ECO:0000259" key="6">
    <source>
        <dbReference type="Pfam" id="PF02776"/>
    </source>
</evidence>
<evidence type="ECO:0000256" key="1">
    <source>
        <dbReference type="ARBA" id="ARBA00007812"/>
    </source>
</evidence>
<dbReference type="RefSeq" id="WP_192902868.1">
    <property type="nucleotide sequence ID" value="NZ_QFFZ01000018.1"/>
</dbReference>
<proteinExistence type="inferred from homology"/>
<evidence type="ECO:0000256" key="3">
    <source>
        <dbReference type="RuleBase" id="RU362132"/>
    </source>
</evidence>
<dbReference type="Pfam" id="PF02776">
    <property type="entry name" value="TPP_enzyme_N"/>
    <property type="match status" value="1"/>
</dbReference>
<dbReference type="GO" id="GO:0003824">
    <property type="term" value="F:catalytic activity"/>
    <property type="evidence" value="ECO:0007669"/>
    <property type="project" value="InterPro"/>
</dbReference>
<protein>
    <submittedName>
        <fullName evidence="7">Putative thiamine pyrophosphate-containing protein YdaP</fullName>
    </submittedName>
</protein>
<feature type="domain" description="Thiamine pyrophosphate enzyme N-terminal TPP-binding" evidence="6">
    <location>
        <begin position="6"/>
        <end position="120"/>
    </location>
</feature>
<evidence type="ECO:0000259" key="5">
    <source>
        <dbReference type="Pfam" id="PF02775"/>
    </source>
</evidence>
<dbReference type="InterPro" id="IPR012000">
    <property type="entry name" value="Thiamin_PyroP_enz_cen_dom"/>
</dbReference>
<dbReference type="Gene3D" id="3.40.50.970">
    <property type="match status" value="2"/>
</dbReference>
<dbReference type="InterPro" id="IPR047211">
    <property type="entry name" value="POXB-like"/>
</dbReference>
<gene>
    <name evidence="7" type="primary">ydaP</name>
    <name evidence="7" type="ORF">Pmgp_01905</name>
</gene>
<dbReference type="SUPFAM" id="SSF52467">
    <property type="entry name" value="DHS-like NAD/FAD-binding domain"/>
    <property type="match status" value="1"/>
</dbReference>
<keyword evidence="8" id="KW-1185">Reference proteome</keyword>
<accession>A0A4Y7RQB7</accession>
<evidence type="ECO:0000313" key="7">
    <source>
        <dbReference type="EMBL" id="TEB11033.1"/>
    </source>
</evidence>
<dbReference type="GO" id="GO:0030976">
    <property type="term" value="F:thiamine pyrophosphate binding"/>
    <property type="evidence" value="ECO:0007669"/>
    <property type="project" value="InterPro"/>
</dbReference>
<dbReference type="SUPFAM" id="SSF52518">
    <property type="entry name" value="Thiamin diphosphate-binding fold (THDP-binding)"/>
    <property type="match status" value="2"/>
</dbReference>
<evidence type="ECO:0000259" key="4">
    <source>
        <dbReference type="Pfam" id="PF00205"/>
    </source>
</evidence>
<name>A0A4Y7RQB7_9FIRM</name>
<dbReference type="InterPro" id="IPR029061">
    <property type="entry name" value="THDP-binding"/>
</dbReference>
<sequence length="532" mass="57531">MKVSGNVADLMLAQLSQWGVERIYGVSGDAILPLLDAVARQDKISFISVTHEANAAFMASYEAKLTGRLAVCAASAGPGAVSLLNGLAGAYFDQSPVLAVTGQVETKKNGLRTKQYFDQQLLFRNFSSFTSMLTEPSAVLDLMVSAARNSYIDFTVSHISIPRDIFLQPADAETVPAEIIEFKKPLVFSGSSENIVAAIKSSQRPLIVVGKIAEDAVYQVHSLAHMLGAGVFNAQDAKGTVRGRFKMNLGGIGEAYLPPLVQEADCIILLGSAAYEQGFFPATAKVVQLAERPEELSINTFASATGELALLLSVIEHDLENYSINQDWLARVKGEAQKNKQDLVKEQENNAVPIHPLRLMTALNEVIPENAVVALDIGEFTHWFDRGFLGEKQEILLSSMWRSIGCSLPSAIGAKFACPDKAVVALVGDGGMLVSMSELLTCVRYKLPIVVIVVRNQVYSIEKNKMIAQGLTPLGCDLTTPDFVRFARACGAEGFRVEEPAQIQETVRKALEMGRPALVEVICAAVNLPEVK</sequence>
<dbReference type="InterPro" id="IPR029035">
    <property type="entry name" value="DHS-like_NAD/FAD-binding_dom"/>
</dbReference>
<reference evidence="7 8" key="1">
    <citation type="journal article" date="2018" name="Environ. Microbiol.">
        <title>Novel energy conservation strategies and behaviour of Pelotomaculum schinkii driving syntrophic propionate catabolism.</title>
        <authorList>
            <person name="Hidalgo-Ahumada C.A.P."/>
            <person name="Nobu M.K."/>
            <person name="Narihiro T."/>
            <person name="Tamaki H."/>
            <person name="Liu W.T."/>
            <person name="Kamagata Y."/>
            <person name="Stams A.J.M."/>
            <person name="Imachi H."/>
            <person name="Sousa D.Z."/>
        </authorList>
    </citation>
    <scope>NUCLEOTIDE SEQUENCE [LARGE SCALE GENOMIC DNA]</scope>
    <source>
        <strain evidence="7 8">MGP</strain>
    </source>
</reference>
<dbReference type="EMBL" id="QFFZ01000018">
    <property type="protein sequence ID" value="TEB11033.1"/>
    <property type="molecule type" value="Genomic_DNA"/>
</dbReference>
<dbReference type="Gene3D" id="3.40.50.1220">
    <property type="entry name" value="TPP-binding domain"/>
    <property type="match status" value="1"/>
</dbReference>
<dbReference type="PANTHER" id="PTHR42981:SF2">
    <property type="entry name" value="PYRUVATE DEHYDROGENASE [UBIQUINONE]"/>
    <property type="match status" value="1"/>
</dbReference>
<dbReference type="InterPro" id="IPR012001">
    <property type="entry name" value="Thiamin_PyroP_enz_TPP-bd_dom"/>
</dbReference>
<dbReference type="Proteomes" id="UP000297597">
    <property type="component" value="Unassembled WGS sequence"/>
</dbReference>
<keyword evidence="2 3" id="KW-0786">Thiamine pyrophosphate</keyword>
<dbReference type="InterPro" id="IPR000399">
    <property type="entry name" value="TPP-bd_CS"/>
</dbReference>
<dbReference type="Pfam" id="PF02775">
    <property type="entry name" value="TPP_enzyme_C"/>
    <property type="match status" value="1"/>
</dbReference>
<dbReference type="AlphaFoldDB" id="A0A4Y7RQB7"/>
<dbReference type="PROSITE" id="PS00187">
    <property type="entry name" value="TPP_ENZYMES"/>
    <property type="match status" value="1"/>
</dbReference>
<dbReference type="GO" id="GO:0000287">
    <property type="term" value="F:magnesium ion binding"/>
    <property type="evidence" value="ECO:0007669"/>
    <property type="project" value="InterPro"/>
</dbReference>